<gene>
    <name evidence="2" type="ORF">HGP29_16900</name>
</gene>
<accession>A0A7X8SMD4</accession>
<evidence type="ECO:0000313" key="3">
    <source>
        <dbReference type="Proteomes" id="UP000585050"/>
    </source>
</evidence>
<name>A0A7X8SMD4_9BACT</name>
<evidence type="ECO:0000259" key="1">
    <source>
        <dbReference type="Pfam" id="PF05618"/>
    </source>
</evidence>
<protein>
    <submittedName>
        <fullName evidence="2">Peptidase</fullName>
    </submittedName>
</protein>
<keyword evidence="3" id="KW-1185">Reference proteome</keyword>
<reference evidence="2 3" key="1">
    <citation type="submission" date="2020-04" db="EMBL/GenBank/DDBJ databases">
        <title>Flammeovirga sp. SR4, a novel species isolated from seawater.</title>
        <authorList>
            <person name="Wang X."/>
        </authorList>
    </citation>
    <scope>NUCLEOTIDE SEQUENCE [LARGE SCALE GENOMIC DNA]</scope>
    <source>
        <strain evidence="2 3">SR4</strain>
    </source>
</reference>
<dbReference type="AlphaFoldDB" id="A0A7X8SMD4"/>
<dbReference type="RefSeq" id="WP_168883610.1">
    <property type="nucleotide sequence ID" value="NZ_JABAIL010000005.1"/>
</dbReference>
<dbReference type="InterPro" id="IPR021109">
    <property type="entry name" value="Peptidase_aspartic_dom_sf"/>
</dbReference>
<evidence type="ECO:0000313" key="2">
    <source>
        <dbReference type="EMBL" id="NLR92894.1"/>
    </source>
</evidence>
<comment type="caution">
    <text evidence="2">The sequence shown here is derived from an EMBL/GenBank/DDBJ whole genome shotgun (WGS) entry which is preliminary data.</text>
</comment>
<dbReference type="Gene3D" id="2.40.70.10">
    <property type="entry name" value="Acid Proteases"/>
    <property type="match status" value="1"/>
</dbReference>
<dbReference type="InterPro" id="IPR008503">
    <property type="entry name" value="Asp_endopeptidase"/>
</dbReference>
<dbReference type="PANTHER" id="PTHR38037">
    <property type="entry name" value="ZN_PROTEASE DOMAIN-CONTAINING PROTEIN"/>
    <property type="match status" value="1"/>
</dbReference>
<feature type="domain" description="Retropepsin-like aspartic endopeptidase" evidence="1">
    <location>
        <begin position="3"/>
        <end position="134"/>
    </location>
</feature>
<sequence length="143" mass="16737">MEIIGRSDKVDFPELHLENLEVKVDTGAYTSSIHCHDIKEIIIDEVKHLSFKVLDPEYSKYHDNTITVNNYKSKMIKSSFGDVEERYVIKTFVILFNKEYPIELSLSNRSEMRFPVLIGRKFLNKKFMVDTSVKNQSFLSKQP</sequence>
<proteinExistence type="predicted"/>
<dbReference type="PANTHER" id="PTHR38037:SF2">
    <property type="entry name" value="ATP-DEPENDENT ZINC PROTEASE DOMAIN-CONTAINING PROTEIN-RELATED"/>
    <property type="match status" value="1"/>
</dbReference>
<dbReference type="SUPFAM" id="SSF50630">
    <property type="entry name" value="Acid proteases"/>
    <property type="match status" value="1"/>
</dbReference>
<organism evidence="2 3">
    <name type="scientific">Flammeovirga agarivorans</name>
    <dbReference type="NCBI Taxonomy" id="2726742"/>
    <lineage>
        <taxon>Bacteria</taxon>
        <taxon>Pseudomonadati</taxon>
        <taxon>Bacteroidota</taxon>
        <taxon>Cytophagia</taxon>
        <taxon>Cytophagales</taxon>
        <taxon>Flammeovirgaceae</taxon>
        <taxon>Flammeovirga</taxon>
    </lineage>
</organism>
<dbReference type="Proteomes" id="UP000585050">
    <property type="component" value="Unassembled WGS sequence"/>
</dbReference>
<dbReference type="Pfam" id="PF05618">
    <property type="entry name" value="Zn_protease"/>
    <property type="match status" value="1"/>
</dbReference>
<dbReference type="EMBL" id="JABAIL010000005">
    <property type="protein sequence ID" value="NLR92894.1"/>
    <property type="molecule type" value="Genomic_DNA"/>
</dbReference>